<dbReference type="RefSeq" id="WP_150440642.1">
    <property type="nucleotide sequence ID" value="NZ_VYKL01000020.1"/>
</dbReference>
<dbReference type="Proteomes" id="UP000326671">
    <property type="component" value="Unassembled WGS sequence"/>
</dbReference>
<name>A0A5J5HPQ7_9BACI</name>
<accession>A0A5J5HPQ7</accession>
<keyword evidence="2" id="KW-1185">Reference proteome</keyword>
<comment type="caution">
    <text evidence="1">The sequence shown here is derived from an EMBL/GenBank/DDBJ whole genome shotgun (WGS) entry which is preliminary data.</text>
</comment>
<dbReference type="AlphaFoldDB" id="A0A5J5HPQ7"/>
<dbReference type="InterPro" id="IPR014199">
    <property type="entry name" value="Spore_YtxC"/>
</dbReference>
<organism evidence="1 2">
    <name type="scientific">Niallia endozanthoxylica</name>
    <dbReference type="NCBI Taxonomy" id="2036016"/>
    <lineage>
        <taxon>Bacteria</taxon>
        <taxon>Bacillati</taxon>
        <taxon>Bacillota</taxon>
        <taxon>Bacilli</taxon>
        <taxon>Bacillales</taxon>
        <taxon>Bacillaceae</taxon>
        <taxon>Niallia</taxon>
    </lineage>
</organism>
<reference evidence="1 2" key="1">
    <citation type="submission" date="2019-09" db="EMBL/GenBank/DDBJ databases">
        <title>Whole genome sequences of isolates from the Mars Exploration Rovers.</title>
        <authorList>
            <person name="Seuylemezian A."/>
            <person name="Vaishampayan P."/>
        </authorList>
    </citation>
    <scope>NUCLEOTIDE SEQUENCE [LARGE SCALE GENOMIC DNA]</scope>
    <source>
        <strain evidence="1 2">MER_TA_151</strain>
    </source>
</reference>
<protein>
    <submittedName>
        <fullName evidence="1">Putative sporulation protein YtxC</fullName>
    </submittedName>
</protein>
<evidence type="ECO:0000313" key="1">
    <source>
        <dbReference type="EMBL" id="KAA9023206.1"/>
    </source>
</evidence>
<dbReference type="Pfam" id="PF08812">
    <property type="entry name" value="YtxC"/>
    <property type="match status" value="1"/>
</dbReference>
<proteinExistence type="predicted"/>
<gene>
    <name evidence="1" type="primary">ytxC</name>
    <name evidence="1" type="ORF">F4V44_13995</name>
</gene>
<sequence length="297" mass="35922">MIEIHFQHKEDAKRLYGFLQQLLDYESFAKYTLHYEDSHIVQCKYIEETFRKEDKKVFSQWIKQSLCQFMLTVKLNDWLRHILAAHYHYRDEEEQQQIIDIVHSVLEGKLEELSVFVPKMNMKDYLSNLINDWVEEQTALLSFDSFITFRLRNFFNELKKYVELSLDEYKLEQEYQMFIQTLREFLVNREPKLKQLHLLLSDVITFFNEQFEEIKRGDLAKMIDRRLLINHPVYVDSITIAPLLSLAPSQIYIYTDDPDQPIVRTIRNIFEERIISRPLASIEKYKKQQDTSFDKKI</sequence>
<dbReference type="NCBIfam" id="TIGR02834">
    <property type="entry name" value="spo_ytxC"/>
    <property type="match status" value="1"/>
</dbReference>
<evidence type="ECO:0000313" key="2">
    <source>
        <dbReference type="Proteomes" id="UP000326671"/>
    </source>
</evidence>
<dbReference type="OrthoDB" id="2986513at2"/>
<dbReference type="EMBL" id="VYKL01000020">
    <property type="protein sequence ID" value="KAA9023206.1"/>
    <property type="molecule type" value="Genomic_DNA"/>
</dbReference>